<evidence type="ECO:0000313" key="1">
    <source>
        <dbReference type="EMBL" id="KDQ54390.1"/>
    </source>
</evidence>
<sequence>MFVYCTMFDWSILACQGSSPRFITTTQRKILESACYTDAPAFQSDHQTRRRSRSAWIRHGTCQTLLCQFPIDCQSFRDDFRPSQRSIRQANMRGLQSSWFVSLRPSGSSSWFMPRERALEIGGYTHLEKWPGTPQHAGARGLHATAPL</sequence>
<gene>
    <name evidence="1" type="ORF">JAAARDRAFT_406960</name>
</gene>
<keyword evidence="2" id="KW-1185">Reference proteome</keyword>
<evidence type="ECO:0000313" key="2">
    <source>
        <dbReference type="Proteomes" id="UP000027265"/>
    </source>
</evidence>
<reference evidence="2" key="1">
    <citation type="journal article" date="2014" name="Proc. Natl. Acad. Sci. U.S.A.">
        <title>Extensive sampling of basidiomycete genomes demonstrates inadequacy of the white-rot/brown-rot paradigm for wood decay fungi.</title>
        <authorList>
            <person name="Riley R."/>
            <person name="Salamov A.A."/>
            <person name="Brown D.W."/>
            <person name="Nagy L.G."/>
            <person name="Floudas D."/>
            <person name="Held B.W."/>
            <person name="Levasseur A."/>
            <person name="Lombard V."/>
            <person name="Morin E."/>
            <person name="Otillar R."/>
            <person name="Lindquist E.A."/>
            <person name="Sun H."/>
            <person name="LaButti K.M."/>
            <person name="Schmutz J."/>
            <person name="Jabbour D."/>
            <person name="Luo H."/>
            <person name="Baker S.E."/>
            <person name="Pisabarro A.G."/>
            <person name="Walton J.D."/>
            <person name="Blanchette R.A."/>
            <person name="Henrissat B."/>
            <person name="Martin F."/>
            <person name="Cullen D."/>
            <person name="Hibbett D.S."/>
            <person name="Grigoriev I.V."/>
        </authorList>
    </citation>
    <scope>NUCLEOTIDE SEQUENCE [LARGE SCALE GENOMIC DNA]</scope>
    <source>
        <strain evidence="2">MUCL 33604</strain>
    </source>
</reference>
<name>A0A067PKK3_9AGAM</name>
<accession>A0A067PKK3</accession>
<dbReference type="AlphaFoldDB" id="A0A067PKK3"/>
<protein>
    <submittedName>
        <fullName evidence="1">Uncharacterized protein</fullName>
    </submittedName>
</protein>
<proteinExistence type="predicted"/>
<dbReference type="InParanoid" id="A0A067PKK3"/>
<dbReference type="EMBL" id="KL197729">
    <property type="protein sequence ID" value="KDQ54390.1"/>
    <property type="molecule type" value="Genomic_DNA"/>
</dbReference>
<organism evidence="1 2">
    <name type="scientific">Jaapia argillacea MUCL 33604</name>
    <dbReference type="NCBI Taxonomy" id="933084"/>
    <lineage>
        <taxon>Eukaryota</taxon>
        <taxon>Fungi</taxon>
        <taxon>Dikarya</taxon>
        <taxon>Basidiomycota</taxon>
        <taxon>Agaricomycotina</taxon>
        <taxon>Agaricomycetes</taxon>
        <taxon>Agaricomycetidae</taxon>
        <taxon>Jaapiales</taxon>
        <taxon>Jaapiaceae</taxon>
        <taxon>Jaapia</taxon>
    </lineage>
</organism>
<dbReference type="Proteomes" id="UP000027265">
    <property type="component" value="Unassembled WGS sequence"/>
</dbReference>
<dbReference type="HOGENOM" id="CLU_1759076_0_0_1"/>